<evidence type="ECO:0000259" key="1">
    <source>
        <dbReference type="PROSITE" id="PS50883"/>
    </source>
</evidence>
<dbReference type="Pfam" id="PF00563">
    <property type="entry name" value="EAL"/>
    <property type="match status" value="1"/>
</dbReference>
<dbReference type="InterPro" id="IPR035919">
    <property type="entry name" value="EAL_sf"/>
</dbReference>
<dbReference type="SUPFAM" id="SSF141868">
    <property type="entry name" value="EAL domain-like"/>
    <property type="match status" value="1"/>
</dbReference>
<protein>
    <recommendedName>
        <fullName evidence="1">EAL domain-containing protein</fullName>
    </recommendedName>
</protein>
<feature type="non-terminal residue" evidence="2">
    <location>
        <position position="202"/>
    </location>
</feature>
<dbReference type="AlphaFoldDB" id="A0A382R465"/>
<feature type="domain" description="EAL" evidence="1">
    <location>
        <begin position="112"/>
        <end position="202"/>
    </location>
</feature>
<organism evidence="2">
    <name type="scientific">marine metagenome</name>
    <dbReference type="NCBI Taxonomy" id="408172"/>
    <lineage>
        <taxon>unclassified sequences</taxon>
        <taxon>metagenomes</taxon>
        <taxon>ecological metagenomes</taxon>
    </lineage>
</organism>
<proteinExistence type="predicted"/>
<gene>
    <name evidence="2" type="ORF">METZ01_LOCUS345320</name>
</gene>
<dbReference type="Gene3D" id="3.20.20.450">
    <property type="entry name" value="EAL domain"/>
    <property type="match status" value="1"/>
</dbReference>
<sequence>MDKQQQHLDYLFRSLQHHPSPYLIYKLDGTIIWANLAANYIFRMEDLRDLSIKYIDTENTEKASSENSIALSYETPLEVQLRNISFFIRTRAHLIPIENSKGFFLIEILCPSREGLEALQQTIACIEFDRIDLAYQKQVNLKTGKVTGIEALLRMIDEEGNIIPNDQLIPQIEGESLFSLVVLASLVKLREFLKMKDTLGLK</sequence>
<name>A0A382R465_9ZZZZ</name>
<evidence type="ECO:0000313" key="2">
    <source>
        <dbReference type="EMBL" id="SVC92466.1"/>
    </source>
</evidence>
<dbReference type="EMBL" id="UINC01118973">
    <property type="protein sequence ID" value="SVC92466.1"/>
    <property type="molecule type" value="Genomic_DNA"/>
</dbReference>
<reference evidence="2" key="1">
    <citation type="submission" date="2018-05" db="EMBL/GenBank/DDBJ databases">
        <authorList>
            <person name="Lanie J.A."/>
            <person name="Ng W.-L."/>
            <person name="Kazmierczak K.M."/>
            <person name="Andrzejewski T.M."/>
            <person name="Davidsen T.M."/>
            <person name="Wayne K.J."/>
            <person name="Tettelin H."/>
            <person name="Glass J.I."/>
            <person name="Rusch D."/>
            <person name="Podicherti R."/>
            <person name="Tsui H.-C.T."/>
            <person name="Winkler M.E."/>
        </authorList>
    </citation>
    <scope>NUCLEOTIDE SEQUENCE</scope>
</reference>
<accession>A0A382R465</accession>
<dbReference type="InterPro" id="IPR001633">
    <property type="entry name" value="EAL_dom"/>
</dbReference>
<dbReference type="PROSITE" id="PS50883">
    <property type="entry name" value="EAL"/>
    <property type="match status" value="1"/>
</dbReference>